<keyword evidence="2" id="KW-1185">Reference proteome</keyword>
<reference evidence="1 2" key="1">
    <citation type="submission" date="2015-07" db="EMBL/GenBank/DDBJ databases">
        <title>The genome of the fungus Escovopsis weberi, a specialized disease agent of ant agriculture.</title>
        <authorList>
            <person name="de Man T.J."/>
            <person name="Stajich J.E."/>
            <person name="Kubicek C.P."/>
            <person name="Chenthamara K."/>
            <person name="Atanasova L."/>
            <person name="Druzhinina I.S."/>
            <person name="Birnbaum S."/>
            <person name="Barribeau S.M."/>
            <person name="Teiling C."/>
            <person name="Suen G."/>
            <person name="Currie C."/>
            <person name="Gerardo N.M."/>
        </authorList>
    </citation>
    <scope>NUCLEOTIDE SEQUENCE [LARGE SCALE GENOMIC DNA]</scope>
</reference>
<dbReference type="Proteomes" id="UP000053831">
    <property type="component" value="Unassembled WGS sequence"/>
</dbReference>
<name>A0A0M9VVH2_ESCWE</name>
<sequence>MEVLDGAGEPPNGKGREIFVDYCFEIQFLVAKERSDLDYSNMDDDRSDISDNDISQLRWVCPADEKDPLRAILNRCKNLLLQNNEPVTICYDPAYPDIDLRVFDAEMAENPDRLGHWHLEPCSTARVKKGGPPEYDWFGIRLRSPLYPETELENPASTVKWALGALRMGVTMHVNSTCRFNVRVQPDDGPMTLLAAKKLTTLVWVVERDLLLRLCPSSQGVHWRHVKPIDSHSRIAAARWKGHVESTRPEDPLRAGIMDQYLPPLHDKVVQERLHDVWAAASTRELAKALCCNDGSPASFAILAPPDEPAAGSAGGPAAEFRYALWHPYSTLDASHYWIQLAVSLFKATAHGSFDFKDYVRAIDRIIKGFVSGVAPSARWKILLDKLHLSEDWATPWERIVDEYKDGRLLGYPSIDRHPVLDQIDELKQYKP</sequence>
<gene>
    <name evidence="1" type="ORF">ESCO_004382</name>
</gene>
<dbReference type="OrthoDB" id="412402at2759"/>
<accession>A0A0M9VVH2</accession>
<comment type="caution">
    <text evidence="1">The sequence shown here is derived from an EMBL/GenBank/DDBJ whole genome shotgun (WGS) entry which is preliminary data.</text>
</comment>
<proteinExistence type="predicted"/>
<dbReference type="AlphaFoldDB" id="A0A0M9VVH2"/>
<evidence type="ECO:0000313" key="2">
    <source>
        <dbReference type="Proteomes" id="UP000053831"/>
    </source>
</evidence>
<organism evidence="1 2">
    <name type="scientific">Escovopsis weberi</name>
    <dbReference type="NCBI Taxonomy" id="150374"/>
    <lineage>
        <taxon>Eukaryota</taxon>
        <taxon>Fungi</taxon>
        <taxon>Dikarya</taxon>
        <taxon>Ascomycota</taxon>
        <taxon>Pezizomycotina</taxon>
        <taxon>Sordariomycetes</taxon>
        <taxon>Hypocreomycetidae</taxon>
        <taxon>Hypocreales</taxon>
        <taxon>Hypocreaceae</taxon>
        <taxon>Escovopsis</taxon>
    </lineage>
</organism>
<protein>
    <submittedName>
        <fullName evidence="1">Uncharacterized protein</fullName>
    </submittedName>
</protein>
<dbReference type="EMBL" id="LGSR01000013">
    <property type="protein sequence ID" value="KOS20959.1"/>
    <property type="molecule type" value="Genomic_DNA"/>
</dbReference>
<evidence type="ECO:0000313" key="1">
    <source>
        <dbReference type="EMBL" id="KOS20959.1"/>
    </source>
</evidence>